<dbReference type="Pfam" id="PF00233">
    <property type="entry name" value="PDEase_I"/>
    <property type="match status" value="1"/>
</dbReference>
<keyword evidence="7" id="KW-0472">Membrane</keyword>
<evidence type="ECO:0000256" key="1">
    <source>
        <dbReference type="ARBA" id="ARBA00022723"/>
    </source>
</evidence>
<evidence type="ECO:0000256" key="7">
    <source>
        <dbReference type="SAM" id="Phobius"/>
    </source>
</evidence>
<accession>A0A061RRK5</accession>
<dbReference type="InterPro" id="IPR002073">
    <property type="entry name" value="PDEase_catalytic_dom"/>
</dbReference>
<feature type="binding site" evidence="4">
    <location>
        <position position="768"/>
    </location>
    <ligand>
        <name>AMP</name>
        <dbReference type="ChEBI" id="CHEBI:456215"/>
    </ligand>
</feature>
<feature type="binding site" evidence="4">
    <location>
        <position position="715"/>
    </location>
    <ligand>
        <name>AMP</name>
        <dbReference type="ChEBI" id="CHEBI:456215"/>
    </ligand>
</feature>
<keyword evidence="7" id="KW-1133">Transmembrane helix</keyword>
<dbReference type="PROSITE" id="PS00126">
    <property type="entry name" value="PDEASE_I_1"/>
    <property type="match status" value="1"/>
</dbReference>
<dbReference type="GO" id="GO:0046872">
    <property type="term" value="F:metal ion binding"/>
    <property type="evidence" value="ECO:0007669"/>
    <property type="project" value="UniProtKB-KW"/>
</dbReference>
<dbReference type="CDD" id="cd00077">
    <property type="entry name" value="HDc"/>
    <property type="match status" value="1"/>
</dbReference>
<organism evidence="9">
    <name type="scientific">Tetraselmis sp. GSL018</name>
    <dbReference type="NCBI Taxonomy" id="582737"/>
    <lineage>
        <taxon>Eukaryota</taxon>
        <taxon>Viridiplantae</taxon>
        <taxon>Chlorophyta</taxon>
        <taxon>core chlorophytes</taxon>
        <taxon>Chlorodendrophyceae</taxon>
        <taxon>Chlorodendrales</taxon>
        <taxon>Chlorodendraceae</taxon>
        <taxon>Tetraselmis</taxon>
    </lineage>
</organism>
<dbReference type="EMBL" id="GBEZ01012463">
    <property type="protein sequence ID" value="JAC73424.1"/>
    <property type="molecule type" value="Transcribed_RNA"/>
</dbReference>
<evidence type="ECO:0000256" key="2">
    <source>
        <dbReference type="ARBA" id="ARBA00022801"/>
    </source>
</evidence>
<evidence type="ECO:0000256" key="3">
    <source>
        <dbReference type="PIRSR" id="PIRSR623088-1"/>
    </source>
</evidence>
<dbReference type="SUPFAM" id="SSF109604">
    <property type="entry name" value="HD-domain/PDEase-like"/>
    <property type="match status" value="1"/>
</dbReference>
<protein>
    <recommendedName>
        <fullName evidence="6">Phosphodiesterase</fullName>
        <ecNumber evidence="6">3.1.4.-</ecNumber>
    </recommendedName>
</protein>
<feature type="binding site" evidence="5">
    <location>
        <position position="589"/>
    </location>
    <ligand>
        <name>Zn(2+)</name>
        <dbReference type="ChEBI" id="CHEBI:29105"/>
        <label>1</label>
    </ligand>
</feature>
<evidence type="ECO:0000256" key="5">
    <source>
        <dbReference type="PIRSR" id="PIRSR623088-3"/>
    </source>
</evidence>
<dbReference type="PRINTS" id="PR00387">
    <property type="entry name" value="PDIESTERASE1"/>
</dbReference>
<feature type="active site" description="Proton donor" evidence="3">
    <location>
        <position position="546"/>
    </location>
</feature>
<feature type="transmembrane region" description="Helical" evidence="7">
    <location>
        <begin position="312"/>
        <end position="335"/>
    </location>
</feature>
<dbReference type="InterPro" id="IPR003607">
    <property type="entry name" value="HD/PDEase_dom"/>
</dbReference>
<dbReference type="EC" id="3.1.4.-" evidence="6"/>
<feature type="domain" description="PDEase" evidence="8">
    <location>
        <begin position="464"/>
        <end position="812"/>
    </location>
</feature>
<dbReference type="SUPFAM" id="SSF53850">
    <property type="entry name" value="Periplasmic binding protein-like II"/>
    <property type="match status" value="1"/>
</dbReference>
<dbReference type="PROSITE" id="PS51845">
    <property type="entry name" value="PDEASE_I_2"/>
    <property type="match status" value="1"/>
</dbReference>
<feature type="binding site" evidence="4">
    <location>
        <position position="590"/>
    </location>
    <ligand>
        <name>AMP</name>
        <dbReference type="ChEBI" id="CHEBI:456215"/>
    </ligand>
</feature>
<evidence type="ECO:0000256" key="6">
    <source>
        <dbReference type="RuleBase" id="RU363067"/>
    </source>
</evidence>
<dbReference type="InterPro" id="IPR023174">
    <property type="entry name" value="PDEase_CS"/>
</dbReference>
<dbReference type="AlphaFoldDB" id="A0A061RRK5"/>
<keyword evidence="7" id="KW-0812">Transmembrane</keyword>
<dbReference type="PANTHER" id="PTHR11347">
    <property type="entry name" value="CYCLIC NUCLEOTIDE PHOSPHODIESTERASE"/>
    <property type="match status" value="1"/>
</dbReference>
<gene>
    <name evidence="9" type="ORF">TSPGSL018_28895</name>
</gene>
<comment type="cofactor">
    <cofactor evidence="6">
        <name>a divalent metal cation</name>
        <dbReference type="ChEBI" id="CHEBI:60240"/>
    </cofactor>
    <text evidence="6">Binds 2 divalent metal cations per subunit. Site 1 may preferentially bind zinc ions, while site 2 has a preference for magnesium and/or manganese ions.</text>
</comment>
<keyword evidence="1 5" id="KW-0479">Metal-binding</keyword>
<dbReference type="InterPro" id="IPR036971">
    <property type="entry name" value="PDEase_catalytic_dom_sf"/>
</dbReference>
<feature type="binding site" evidence="5">
    <location>
        <position position="550"/>
    </location>
    <ligand>
        <name>Zn(2+)</name>
        <dbReference type="ChEBI" id="CHEBI:29105"/>
        <label>1</label>
    </ligand>
</feature>
<evidence type="ECO:0000259" key="8">
    <source>
        <dbReference type="PROSITE" id="PS51845"/>
    </source>
</evidence>
<evidence type="ECO:0000313" key="9">
    <source>
        <dbReference type="EMBL" id="JAC73424.1"/>
    </source>
</evidence>
<feature type="binding site" evidence="5">
    <location>
        <position position="715"/>
    </location>
    <ligand>
        <name>Zn(2+)</name>
        <dbReference type="ChEBI" id="CHEBI:29105"/>
        <label>1</label>
    </ligand>
</feature>
<dbReference type="Gene3D" id="1.10.1300.10">
    <property type="entry name" value="3'5'-cyclic nucleotide phosphodiesterase, catalytic domain"/>
    <property type="match status" value="1"/>
</dbReference>
<proteinExistence type="inferred from homology"/>
<feature type="binding site" evidence="5">
    <location>
        <position position="590"/>
    </location>
    <ligand>
        <name>Zn(2+)</name>
        <dbReference type="ChEBI" id="CHEBI:29105"/>
        <label>2</label>
    </ligand>
</feature>
<dbReference type="GO" id="GO:0007165">
    <property type="term" value="P:signal transduction"/>
    <property type="evidence" value="ECO:0007669"/>
    <property type="project" value="InterPro"/>
</dbReference>
<comment type="similarity">
    <text evidence="6">Belongs to the cyclic nucleotide phosphodiesterase family.</text>
</comment>
<evidence type="ECO:0000256" key="4">
    <source>
        <dbReference type="PIRSR" id="PIRSR623088-2"/>
    </source>
</evidence>
<feature type="binding site" evidence="5">
    <location>
        <position position="590"/>
    </location>
    <ligand>
        <name>Zn(2+)</name>
        <dbReference type="ChEBI" id="CHEBI:29105"/>
        <label>1</label>
    </ligand>
</feature>
<dbReference type="GO" id="GO:0004114">
    <property type="term" value="F:3',5'-cyclic-nucleotide phosphodiesterase activity"/>
    <property type="evidence" value="ECO:0007669"/>
    <property type="project" value="InterPro"/>
</dbReference>
<keyword evidence="2 6" id="KW-0378">Hydrolase</keyword>
<dbReference type="InterPro" id="IPR023088">
    <property type="entry name" value="PDEase"/>
</dbReference>
<feature type="binding site" evidence="4">
    <location>
        <begin position="546"/>
        <end position="550"/>
    </location>
    <ligand>
        <name>AMP</name>
        <dbReference type="ChEBI" id="CHEBI:456215"/>
    </ligand>
</feature>
<name>A0A061RRK5_9CHLO</name>
<sequence>MEMWHLGQALQHLPDNFTSMVHRGQTGTLGRETLYVHQYVPYMSSHYRSIQENAPDWQTQIRTLNYYPVSGSISHSNLSQWFNDTGLEGNYGCDTREWRDLGWNDFSCIDGRWYPPQCLGSREDTCRELYVNKLFLGLNFTVLYTTPEGTDEILSKVTGDSETLPMFFWWEPDMLHLKYPTTRVALPDLSSECFYDPSDMDPAVSRTNCTAPPQPLSKLMNAELAASEPDLKFLFDSWTLSNEQVYEMLSFHRDGGLTEFDIEEAACEFLKANTSVNWRPWLKIHSLCIGENEGLVWSTEKEKCVKPQTQGLLPAVIAAGAVAGAIFLIAVALFVRHWRLRNYVTAIEQQFFQDGSIALTLETPVQRAVRILKEVSKLRRVPKVTRDDALEAVRHLLSSNLHAPIVQPGGGAGAKQFEELAHNMIDFVTAQRQVSEVNWSKVGSSSTSMDVSLIDFDDGGAFSNIRSVEEYAAEAESADAALAASIGADLLQDSFRLPEAFGGRPLFTATVLVLKRHRLLVPGRDYSKLVRFLLQVEAGYRDVPYHNSCHAADVLCRLSSMVLHDKVLQDGSSKSQGILLGIMFAAVVHDYGHPGTDNAYQVAEGTPVARRFNHQMVLENSSLYECLEFLRRPDMDALRDFRVSRGAVVELMIEMVLATDMSRHFDINGAFESKVVSVFGTEQKRKKYGSPADMFTSMDEKTQHLCLSMALKIADIGHGYAPFNAHVQWSKRLEEEFFIQGRLDLRAGREPALLKHPNKPGVTDPANQRAFFDVIALPMLSSWSKVFPGSGSKLLAQAKINAKEWGSKAAGTQ</sequence>
<reference evidence="9" key="1">
    <citation type="submission" date="2014-05" db="EMBL/GenBank/DDBJ databases">
        <title>The transcriptome of the halophilic microalga Tetraselmis sp. GSL018 isolated from the Great Salt Lake, Utah.</title>
        <authorList>
            <person name="Jinkerson R.E."/>
            <person name="D'Adamo S."/>
            <person name="Posewitz M.C."/>
        </authorList>
    </citation>
    <scope>NUCLEOTIDE SEQUENCE</scope>
    <source>
        <strain evidence="9">GSL018</strain>
    </source>
</reference>